<keyword evidence="8" id="KW-1185">Reference proteome</keyword>
<comment type="similarity">
    <text evidence="1">Belongs to the sigma-70 factor family. ECF subfamily.</text>
</comment>
<protein>
    <recommendedName>
        <fullName evidence="6">RNA polymerase sigma factor 70 region 4 type 2 domain-containing protein</fullName>
    </recommendedName>
</protein>
<dbReference type="SUPFAM" id="SSF88659">
    <property type="entry name" value="Sigma3 and sigma4 domains of RNA polymerase sigma factors"/>
    <property type="match status" value="1"/>
</dbReference>
<evidence type="ECO:0000313" key="7">
    <source>
        <dbReference type="EMBL" id="AWI32720.1"/>
    </source>
</evidence>
<accession>A0A2S1T243</accession>
<reference evidence="7 8" key="1">
    <citation type="submission" date="2018-05" db="EMBL/GenBank/DDBJ databases">
        <title>Complete genome sequence of sponge-derived Streptomyces sp. HNM0039.</title>
        <authorList>
            <person name="Huang X."/>
            <person name="Zhou S."/>
        </authorList>
    </citation>
    <scope>NUCLEOTIDE SEQUENCE [LARGE SCALE GENOMIC DNA]</scope>
    <source>
        <strain evidence="7 8">HNM0039</strain>
    </source>
</reference>
<dbReference type="InterPro" id="IPR039425">
    <property type="entry name" value="RNA_pol_sigma-70-like"/>
</dbReference>
<dbReference type="InterPro" id="IPR013249">
    <property type="entry name" value="RNA_pol_sigma70_r4_t2"/>
</dbReference>
<dbReference type="Gene3D" id="1.10.1740.10">
    <property type="match status" value="1"/>
</dbReference>
<dbReference type="EMBL" id="CP029188">
    <property type="protein sequence ID" value="AWI32720.1"/>
    <property type="molecule type" value="Genomic_DNA"/>
</dbReference>
<dbReference type="AlphaFoldDB" id="A0A2S1T243"/>
<feature type="domain" description="RNA polymerase sigma factor 70 region 4 type 2" evidence="6">
    <location>
        <begin position="116"/>
        <end position="165"/>
    </location>
</feature>
<dbReference type="Pfam" id="PF08281">
    <property type="entry name" value="Sigma70_r4_2"/>
    <property type="match status" value="1"/>
</dbReference>
<evidence type="ECO:0000256" key="2">
    <source>
        <dbReference type="ARBA" id="ARBA00023015"/>
    </source>
</evidence>
<keyword evidence="4" id="KW-0238">DNA-binding</keyword>
<dbReference type="RefSeq" id="WP_108908588.1">
    <property type="nucleotide sequence ID" value="NZ_CP029188.1"/>
</dbReference>
<dbReference type="PANTHER" id="PTHR43133:SF50">
    <property type="entry name" value="ECF RNA POLYMERASE SIGMA FACTOR SIGM"/>
    <property type="match status" value="1"/>
</dbReference>
<dbReference type="KEGG" id="stir:DDW44_30880"/>
<evidence type="ECO:0000256" key="3">
    <source>
        <dbReference type="ARBA" id="ARBA00023082"/>
    </source>
</evidence>
<dbReference type="InterPro" id="IPR014284">
    <property type="entry name" value="RNA_pol_sigma-70_dom"/>
</dbReference>
<evidence type="ECO:0000256" key="4">
    <source>
        <dbReference type="ARBA" id="ARBA00023125"/>
    </source>
</evidence>
<dbReference type="GO" id="GO:0003677">
    <property type="term" value="F:DNA binding"/>
    <property type="evidence" value="ECO:0007669"/>
    <property type="project" value="UniProtKB-KW"/>
</dbReference>
<gene>
    <name evidence="7" type="ORF">DDW44_30880</name>
</gene>
<dbReference type="SUPFAM" id="SSF88946">
    <property type="entry name" value="Sigma2 domain of RNA polymerase sigma factors"/>
    <property type="match status" value="1"/>
</dbReference>
<evidence type="ECO:0000256" key="5">
    <source>
        <dbReference type="ARBA" id="ARBA00023163"/>
    </source>
</evidence>
<evidence type="ECO:0000313" key="8">
    <source>
        <dbReference type="Proteomes" id="UP000244900"/>
    </source>
</evidence>
<dbReference type="InterPro" id="IPR013325">
    <property type="entry name" value="RNA_pol_sigma_r2"/>
</dbReference>
<proteinExistence type="inferred from homology"/>
<dbReference type="Proteomes" id="UP000244900">
    <property type="component" value="Chromosome"/>
</dbReference>
<keyword evidence="5" id="KW-0804">Transcription</keyword>
<dbReference type="GO" id="GO:0016987">
    <property type="term" value="F:sigma factor activity"/>
    <property type="evidence" value="ECO:0007669"/>
    <property type="project" value="UniProtKB-KW"/>
</dbReference>
<evidence type="ECO:0000256" key="1">
    <source>
        <dbReference type="ARBA" id="ARBA00010641"/>
    </source>
</evidence>
<dbReference type="InterPro" id="IPR013324">
    <property type="entry name" value="RNA_pol_sigma_r3/r4-like"/>
</dbReference>
<keyword evidence="3" id="KW-0731">Sigma factor</keyword>
<keyword evidence="2" id="KW-0805">Transcription regulation</keyword>
<dbReference type="PANTHER" id="PTHR43133">
    <property type="entry name" value="RNA POLYMERASE ECF-TYPE SIGMA FACTO"/>
    <property type="match status" value="1"/>
</dbReference>
<dbReference type="NCBIfam" id="TIGR02937">
    <property type="entry name" value="sigma70-ECF"/>
    <property type="match status" value="1"/>
</dbReference>
<dbReference type="GO" id="GO:0006352">
    <property type="term" value="P:DNA-templated transcription initiation"/>
    <property type="evidence" value="ECO:0007669"/>
    <property type="project" value="InterPro"/>
</dbReference>
<dbReference type="Gene3D" id="1.10.10.10">
    <property type="entry name" value="Winged helix-like DNA-binding domain superfamily/Winged helix DNA-binding domain"/>
    <property type="match status" value="1"/>
</dbReference>
<organism evidence="7 8">
    <name type="scientific">Streptomyces tirandamycinicus</name>
    <dbReference type="NCBI Taxonomy" id="2174846"/>
    <lineage>
        <taxon>Bacteria</taxon>
        <taxon>Bacillati</taxon>
        <taxon>Actinomycetota</taxon>
        <taxon>Actinomycetes</taxon>
        <taxon>Kitasatosporales</taxon>
        <taxon>Streptomycetaceae</taxon>
        <taxon>Streptomyces</taxon>
    </lineage>
</organism>
<sequence>MSHEAPRAQDEWASFEEFFGATYSRFLRRAMRRFRLSQQDAEDVLQQAYTETSMKEWADIESPEGYFWDKALKRFLDFNRKRASRRESLCDPAERFGEWPASATSSPDNCVALAHLRDQIRSLPENDQRLLMMKAAGYEKRQQAEEFGITEGNRRVRLARARAKLSKLRDSDVEGQK</sequence>
<dbReference type="InterPro" id="IPR036388">
    <property type="entry name" value="WH-like_DNA-bd_sf"/>
</dbReference>
<evidence type="ECO:0000259" key="6">
    <source>
        <dbReference type="Pfam" id="PF08281"/>
    </source>
</evidence>
<name>A0A2S1T243_9ACTN</name>